<dbReference type="GO" id="GO:0005351">
    <property type="term" value="F:carbohydrate:proton symporter activity"/>
    <property type="evidence" value="ECO:0007669"/>
    <property type="project" value="TreeGrafter"/>
</dbReference>
<dbReference type="PANTHER" id="PTHR48022:SF11">
    <property type="entry name" value="MONOSACCHARIDE TRANSPORTER (HXT8), PUTATIVE (AFU_ORTHOLOGUE AFUA_2G08120)-RELATED"/>
    <property type="match status" value="1"/>
</dbReference>
<dbReference type="InterPro" id="IPR050360">
    <property type="entry name" value="MFS_Sugar_Transporters"/>
</dbReference>
<evidence type="ECO:0000256" key="1">
    <source>
        <dbReference type="ARBA" id="ARBA00004141"/>
    </source>
</evidence>
<name>A0A0D2DVU2_9EURO</name>
<dbReference type="InterPro" id="IPR036259">
    <property type="entry name" value="MFS_trans_sf"/>
</dbReference>
<organism evidence="9 10">
    <name type="scientific">Exophiala oligosperma</name>
    <dbReference type="NCBI Taxonomy" id="215243"/>
    <lineage>
        <taxon>Eukaryota</taxon>
        <taxon>Fungi</taxon>
        <taxon>Dikarya</taxon>
        <taxon>Ascomycota</taxon>
        <taxon>Pezizomycotina</taxon>
        <taxon>Eurotiomycetes</taxon>
        <taxon>Chaetothyriomycetidae</taxon>
        <taxon>Chaetothyriales</taxon>
        <taxon>Herpotrichiellaceae</taxon>
        <taxon>Exophiala</taxon>
    </lineage>
</organism>
<dbReference type="Proteomes" id="UP000053342">
    <property type="component" value="Unassembled WGS sequence"/>
</dbReference>
<keyword evidence="10" id="KW-1185">Reference proteome</keyword>
<dbReference type="PANTHER" id="PTHR48022">
    <property type="entry name" value="PLASTIDIC GLUCOSE TRANSPORTER 4"/>
    <property type="match status" value="1"/>
</dbReference>
<dbReference type="GO" id="GO:0016020">
    <property type="term" value="C:membrane"/>
    <property type="evidence" value="ECO:0007669"/>
    <property type="project" value="UniProtKB-SubCell"/>
</dbReference>
<feature type="transmembrane region" description="Helical" evidence="7">
    <location>
        <begin position="66"/>
        <end position="87"/>
    </location>
</feature>
<dbReference type="EMBL" id="KN847339">
    <property type="protein sequence ID" value="KIW39624.1"/>
    <property type="molecule type" value="Genomic_DNA"/>
</dbReference>
<dbReference type="VEuPathDB" id="FungiDB:PV06_08221"/>
<dbReference type="PROSITE" id="PS00216">
    <property type="entry name" value="SUGAR_TRANSPORT_1"/>
    <property type="match status" value="1"/>
</dbReference>
<feature type="transmembrane region" description="Helical" evidence="7">
    <location>
        <begin position="93"/>
        <end position="114"/>
    </location>
</feature>
<evidence type="ECO:0000313" key="9">
    <source>
        <dbReference type="EMBL" id="KIW39624.1"/>
    </source>
</evidence>
<evidence type="ECO:0000259" key="8">
    <source>
        <dbReference type="PROSITE" id="PS50850"/>
    </source>
</evidence>
<comment type="similarity">
    <text evidence="2">Belongs to the major facilitator superfamily. Sugar transporter (TC 2.A.1.1) family.</text>
</comment>
<feature type="transmembrane region" description="Helical" evidence="7">
    <location>
        <begin position="372"/>
        <end position="391"/>
    </location>
</feature>
<sequence>MDDAQPHPATRTMQDVLVTKRRAYQLKTVIFIIGMSWGSLAYGSVSLHQSSFTPLKICRDNVPLEILYLHFAGITLGQPSFLQYMGLLTRSNASALISAITCLFYVGGTFGSLAAAPLADRWGRKVAVLVGSVITLFATALQAGAINPAMFIASRFIGGFGSTIIFAAVPVWITEVVPPKDRGMLIDIHPILINVGYCISSWIGVGFYFYDAKNAQWRAPIAIGCLFPILSLVCVPFVPESPRYLLMKGEVKKSWTVIKDLHSRPEDVDHQYATAEFTEIKEQIRIDRTLKTSYWQMLKRPSYRKRVFIGCGLIWLLETSGTLVINIYGTVLYRSLGYGDLQVLYFQAGWVTIGFTMNTLAILVVERMPRPTLMFIGFLGCLGSLIGETAIQARYLGTTNKSALAGGVAMLYTFVLFFAFFLDGSTFFYIGEIFPNHLRAQGMTLAMLTLNLSNVLWQSAAPTALENIGWKFYLIFIISTTFACVIVPLTFPDTRNKPLEEIGPLFGDEAEEIAEIRGTDLVDEQGATKRPGEEYELAAES</sequence>
<dbReference type="InterPro" id="IPR005828">
    <property type="entry name" value="MFS_sugar_transport-like"/>
</dbReference>
<dbReference type="OrthoDB" id="6612291at2759"/>
<keyword evidence="3 7" id="KW-0812">Transmembrane</keyword>
<dbReference type="Pfam" id="PF00083">
    <property type="entry name" value="Sugar_tr"/>
    <property type="match status" value="1"/>
</dbReference>
<feature type="transmembrane region" description="Helical" evidence="7">
    <location>
        <begin position="307"/>
        <end position="331"/>
    </location>
</feature>
<feature type="region of interest" description="Disordered" evidence="6">
    <location>
        <begin position="521"/>
        <end position="541"/>
    </location>
</feature>
<comment type="subcellular location">
    <subcellularLocation>
        <location evidence="1">Membrane</location>
        <topology evidence="1">Multi-pass membrane protein</topology>
    </subcellularLocation>
</comment>
<feature type="compositionally biased region" description="Basic and acidic residues" evidence="6">
    <location>
        <begin position="521"/>
        <end position="533"/>
    </location>
</feature>
<evidence type="ECO:0000256" key="2">
    <source>
        <dbReference type="ARBA" id="ARBA00010992"/>
    </source>
</evidence>
<feature type="domain" description="Major facilitator superfamily (MFS) profile" evidence="8">
    <location>
        <begin position="29"/>
        <end position="495"/>
    </location>
</feature>
<dbReference type="GeneID" id="27360295"/>
<dbReference type="HOGENOM" id="CLU_001265_30_13_1"/>
<feature type="transmembrane region" description="Helical" evidence="7">
    <location>
        <begin position="403"/>
        <end position="430"/>
    </location>
</feature>
<feature type="transmembrane region" description="Helical" evidence="7">
    <location>
        <begin position="152"/>
        <end position="173"/>
    </location>
</feature>
<dbReference type="InterPro" id="IPR005829">
    <property type="entry name" value="Sugar_transporter_CS"/>
</dbReference>
<accession>A0A0D2DVU2</accession>
<reference evidence="9 10" key="1">
    <citation type="submission" date="2015-01" db="EMBL/GenBank/DDBJ databases">
        <title>The Genome Sequence of Exophiala oligosperma CBS72588.</title>
        <authorList>
            <consortium name="The Broad Institute Genomics Platform"/>
            <person name="Cuomo C."/>
            <person name="de Hoog S."/>
            <person name="Gorbushina A."/>
            <person name="Stielow B."/>
            <person name="Teixiera M."/>
            <person name="Abouelleil A."/>
            <person name="Chapman S.B."/>
            <person name="Priest M."/>
            <person name="Young S.K."/>
            <person name="Wortman J."/>
            <person name="Nusbaum C."/>
            <person name="Birren B."/>
        </authorList>
    </citation>
    <scope>NUCLEOTIDE SEQUENCE [LARGE SCALE GENOMIC DNA]</scope>
    <source>
        <strain evidence="9 10">CBS 72588</strain>
    </source>
</reference>
<evidence type="ECO:0000313" key="10">
    <source>
        <dbReference type="Proteomes" id="UP000053342"/>
    </source>
</evidence>
<evidence type="ECO:0000256" key="7">
    <source>
        <dbReference type="SAM" id="Phobius"/>
    </source>
</evidence>
<dbReference type="Gene3D" id="1.20.1250.20">
    <property type="entry name" value="MFS general substrate transporter like domains"/>
    <property type="match status" value="1"/>
</dbReference>
<dbReference type="AlphaFoldDB" id="A0A0D2DVU2"/>
<dbReference type="PROSITE" id="PS50850">
    <property type="entry name" value="MFS"/>
    <property type="match status" value="1"/>
</dbReference>
<gene>
    <name evidence="9" type="ORF">PV06_08221</name>
</gene>
<evidence type="ECO:0000256" key="4">
    <source>
        <dbReference type="ARBA" id="ARBA00022989"/>
    </source>
</evidence>
<keyword evidence="4 7" id="KW-1133">Transmembrane helix</keyword>
<feature type="transmembrane region" description="Helical" evidence="7">
    <location>
        <begin position="126"/>
        <end position="146"/>
    </location>
</feature>
<feature type="transmembrane region" description="Helical" evidence="7">
    <location>
        <begin position="24"/>
        <end position="45"/>
    </location>
</feature>
<evidence type="ECO:0000256" key="3">
    <source>
        <dbReference type="ARBA" id="ARBA00022692"/>
    </source>
</evidence>
<dbReference type="RefSeq" id="XP_016259840.1">
    <property type="nucleotide sequence ID" value="XM_016409532.1"/>
</dbReference>
<dbReference type="InterPro" id="IPR020846">
    <property type="entry name" value="MFS_dom"/>
</dbReference>
<dbReference type="SUPFAM" id="SSF103473">
    <property type="entry name" value="MFS general substrate transporter"/>
    <property type="match status" value="1"/>
</dbReference>
<feature type="transmembrane region" description="Helical" evidence="7">
    <location>
        <begin position="185"/>
        <end position="209"/>
    </location>
</feature>
<feature type="transmembrane region" description="Helical" evidence="7">
    <location>
        <begin position="472"/>
        <end position="491"/>
    </location>
</feature>
<keyword evidence="5 7" id="KW-0472">Membrane</keyword>
<protein>
    <recommendedName>
        <fullName evidence="8">Major facilitator superfamily (MFS) profile domain-containing protein</fullName>
    </recommendedName>
</protein>
<proteinExistence type="inferred from homology"/>
<feature type="transmembrane region" description="Helical" evidence="7">
    <location>
        <begin position="343"/>
        <end position="365"/>
    </location>
</feature>
<evidence type="ECO:0000256" key="5">
    <source>
        <dbReference type="ARBA" id="ARBA00023136"/>
    </source>
</evidence>
<evidence type="ECO:0000256" key="6">
    <source>
        <dbReference type="SAM" id="MobiDB-lite"/>
    </source>
</evidence>